<evidence type="ECO:0000256" key="2">
    <source>
        <dbReference type="PROSITE-ProRule" id="PRU00176"/>
    </source>
</evidence>
<feature type="compositionally biased region" description="Low complexity" evidence="3">
    <location>
        <begin position="660"/>
        <end position="670"/>
    </location>
</feature>
<evidence type="ECO:0000313" key="7">
    <source>
        <dbReference type="WBParaSite" id="Csp11.Scaffold534.g3231.t1"/>
    </source>
</evidence>
<dbReference type="InterPro" id="IPR000504">
    <property type="entry name" value="RRM_dom"/>
</dbReference>
<evidence type="ECO:0000259" key="5">
    <source>
        <dbReference type="PROSITE" id="PS51391"/>
    </source>
</evidence>
<feature type="compositionally biased region" description="Basic and acidic residues" evidence="3">
    <location>
        <begin position="474"/>
        <end position="490"/>
    </location>
</feature>
<name>A0A1I7T7R2_9PELO</name>
<feature type="compositionally biased region" description="Pro residues" evidence="3">
    <location>
        <begin position="643"/>
        <end position="659"/>
    </location>
</feature>
<dbReference type="CDD" id="cd16983">
    <property type="entry name" value="CID_SCAF8_like"/>
    <property type="match status" value="1"/>
</dbReference>
<feature type="compositionally biased region" description="Basic and acidic residues" evidence="3">
    <location>
        <begin position="791"/>
        <end position="885"/>
    </location>
</feature>
<dbReference type="WBParaSite" id="Csp11.Scaffold534.g3231.t1">
    <property type="protein sequence ID" value="Csp11.Scaffold534.g3231.t1"/>
    <property type="gene ID" value="Csp11.Scaffold534.g3231"/>
</dbReference>
<dbReference type="Pfam" id="PF04818">
    <property type="entry name" value="CID"/>
    <property type="match status" value="1"/>
</dbReference>
<dbReference type="Gene3D" id="3.30.70.330">
    <property type="match status" value="1"/>
</dbReference>
<dbReference type="Gene3D" id="1.25.40.90">
    <property type="match status" value="1"/>
</dbReference>
<dbReference type="SMART" id="SM00582">
    <property type="entry name" value="RPR"/>
    <property type="match status" value="1"/>
</dbReference>
<feature type="domain" description="RRM" evidence="4">
    <location>
        <begin position="509"/>
        <end position="581"/>
    </location>
</feature>
<dbReference type="Proteomes" id="UP000095282">
    <property type="component" value="Unplaced"/>
</dbReference>
<dbReference type="PROSITE" id="PS50102">
    <property type="entry name" value="RRM"/>
    <property type="match status" value="1"/>
</dbReference>
<sequence length="949" mass="106015">MDTDAMRQFNLELSTLFDSKNLSKNKIQDISKAAIKAHKQYKHVVFAVEKLITKSKPEQRLTVLYVVDSIVRASKNQLKEKDTFGPRFLKQFDKFLDPLLKCGSKEKLRVIRTLNLWMSNKVYSEIEVQPFRDKCKKAGLIIDIEKVERAVKGKNADMSIYSGVYKKRKSTHKAQSPSHVHQDDGLLGAGPSSSMKAGPEIPNFVLSEEHVDGTISEREMLEMVQKYGIDRNGALIKDRALLQKVLNIFVESLTQKISEVQSEKNAKNGNSIQNVLTKDFEYSDDEEEKEKEPEVAEQKKLNHNEILGLAQILFTQPAVLSKITEVFAPTPTPVNPFGLPLMNENMIPTSSAALTLGAPPNLLALQQGLQPGFINQQLSLPNLPGINAQLLNSQGAQALLMQQRAAQLQAFQNVPQSQRSFLMLPNPLLHGFALQPGVNPLLNEMQAAAAQHQAQMNEIESPEKKLAEAVNNNDVDRARKEKEREKENKERKKMGLPPIKFGKTIIASRTLWLKKIPANVVENDLKQAVESCGEASRVKVIGNRACAFITMETRKAANEVVQKLREVSVAKKMVKVYWGRSAGLDSDQFVDLWDSDRGVWEIPFEKLPTDLVAFCEGAMLDLESLPEDKKLLYKENGESVLAAPPPTAPPPVPQPPPLGFPFHPQLGLPSQPRPPALPPGVPPMFQFNLNAPPPPNMQGIPGFPPAPPPPGVGAPQAVPPPGFDPNKPPPMFQQGFNPNAPPPPFGRGAGPLPSFPPRGAMHVPPPSFRGGRGNGPPHFDSPRRGAPFRPENGRGRLLDQSEMWSREREQRGRERDHDRDHDRSQFDRRRNDDGPRRRSRWGDDDRQDGRHDDRHNDRREPRRRSRSPERRQRRSPSYERGEEPARGNVSAEEATVSSTTLDEQKEASSIAEVVAEPVADQQEPETPKEAEVAVENHEDKTDEVPMDLE</sequence>
<dbReference type="SUPFAM" id="SSF48464">
    <property type="entry name" value="ENTH/VHS domain"/>
    <property type="match status" value="1"/>
</dbReference>
<dbReference type="GO" id="GO:0005634">
    <property type="term" value="C:nucleus"/>
    <property type="evidence" value="ECO:0007669"/>
    <property type="project" value="TreeGrafter"/>
</dbReference>
<dbReference type="STRING" id="1561998.A0A1I7T7R2"/>
<evidence type="ECO:0000313" key="6">
    <source>
        <dbReference type="Proteomes" id="UP000095282"/>
    </source>
</evidence>
<dbReference type="InterPro" id="IPR012677">
    <property type="entry name" value="Nucleotide-bd_a/b_plait_sf"/>
</dbReference>
<feature type="domain" description="CID" evidence="5">
    <location>
        <begin position="1"/>
        <end position="139"/>
    </location>
</feature>
<protein>
    <submittedName>
        <fullName evidence="7">CID domain-containing protein</fullName>
    </submittedName>
</protein>
<reference evidence="7" key="1">
    <citation type="submission" date="2016-11" db="UniProtKB">
        <authorList>
            <consortium name="WormBaseParasite"/>
        </authorList>
    </citation>
    <scope>IDENTIFICATION</scope>
</reference>
<dbReference type="InterPro" id="IPR051485">
    <property type="entry name" value="SR-CTD_assoc_factor"/>
</dbReference>
<proteinExistence type="predicted"/>
<keyword evidence="1 2" id="KW-0694">RNA-binding</keyword>
<dbReference type="PROSITE" id="PS51391">
    <property type="entry name" value="CID"/>
    <property type="match status" value="1"/>
</dbReference>
<accession>A0A1I7T7R2</accession>
<dbReference type="InterPro" id="IPR008942">
    <property type="entry name" value="ENTH_VHS"/>
</dbReference>
<feature type="region of interest" description="Disordered" evidence="3">
    <location>
        <begin position="640"/>
        <end position="949"/>
    </location>
</feature>
<dbReference type="InterPro" id="IPR006569">
    <property type="entry name" value="CID_dom"/>
</dbReference>
<feature type="compositionally biased region" description="Pro residues" evidence="3">
    <location>
        <begin position="671"/>
        <end position="682"/>
    </location>
</feature>
<dbReference type="InterPro" id="IPR035979">
    <property type="entry name" value="RBD_domain_sf"/>
</dbReference>
<evidence type="ECO:0000259" key="4">
    <source>
        <dbReference type="PROSITE" id="PS50102"/>
    </source>
</evidence>
<feature type="compositionally biased region" description="Basic and acidic residues" evidence="3">
    <location>
        <begin position="925"/>
        <end position="943"/>
    </location>
</feature>
<evidence type="ECO:0000256" key="3">
    <source>
        <dbReference type="SAM" id="MobiDB-lite"/>
    </source>
</evidence>
<dbReference type="PANTHER" id="PTHR23140">
    <property type="entry name" value="RNA PROCESSING PROTEIN LD23810P"/>
    <property type="match status" value="1"/>
</dbReference>
<dbReference type="SMART" id="SM00360">
    <property type="entry name" value="RRM"/>
    <property type="match status" value="1"/>
</dbReference>
<feature type="compositionally biased region" description="Pro residues" evidence="3">
    <location>
        <begin position="691"/>
        <end position="731"/>
    </location>
</feature>
<organism evidence="6 7">
    <name type="scientific">Caenorhabditis tropicalis</name>
    <dbReference type="NCBI Taxonomy" id="1561998"/>
    <lineage>
        <taxon>Eukaryota</taxon>
        <taxon>Metazoa</taxon>
        <taxon>Ecdysozoa</taxon>
        <taxon>Nematoda</taxon>
        <taxon>Chromadorea</taxon>
        <taxon>Rhabditida</taxon>
        <taxon>Rhabditina</taxon>
        <taxon>Rhabditomorpha</taxon>
        <taxon>Rhabditoidea</taxon>
        <taxon>Rhabditidae</taxon>
        <taxon>Peloderinae</taxon>
        <taxon>Caenorhabditis</taxon>
    </lineage>
</organism>
<dbReference type="eggNOG" id="KOG0132">
    <property type="taxonomic scope" value="Eukaryota"/>
</dbReference>
<feature type="region of interest" description="Disordered" evidence="3">
    <location>
        <begin position="171"/>
        <end position="193"/>
    </location>
</feature>
<dbReference type="GO" id="GO:0003723">
    <property type="term" value="F:RNA binding"/>
    <property type="evidence" value="ECO:0007669"/>
    <property type="project" value="UniProtKB-UniRule"/>
</dbReference>
<dbReference type="AlphaFoldDB" id="A0A1I7T7R2"/>
<dbReference type="PANTHER" id="PTHR23140:SF4">
    <property type="entry name" value="PROTEIN CBR-NRD-1"/>
    <property type="match status" value="1"/>
</dbReference>
<keyword evidence="6" id="KW-1185">Reference proteome</keyword>
<dbReference type="SUPFAM" id="SSF54928">
    <property type="entry name" value="RNA-binding domain, RBD"/>
    <property type="match status" value="1"/>
</dbReference>
<evidence type="ECO:0000256" key="1">
    <source>
        <dbReference type="ARBA" id="ARBA00022884"/>
    </source>
</evidence>
<feature type="region of interest" description="Disordered" evidence="3">
    <location>
        <begin position="456"/>
        <end position="492"/>
    </location>
</feature>